<dbReference type="FunFam" id="3.40.50.300:FF:000001">
    <property type="entry name" value="ATP-dependent zinc metalloprotease FtsH"/>
    <property type="match status" value="1"/>
</dbReference>
<dbReference type="FunFam" id="1.20.58.760:FF:000001">
    <property type="entry name" value="ATP-dependent zinc metalloprotease FtsH"/>
    <property type="match status" value="1"/>
</dbReference>
<evidence type="ECO:0000313" key="21">
    <source>
        <dbReference type="Proteomes" id="UP000014157"/>
    </source>
</evidence>
<feature type="domain" description="AAA+ ATPase" evidence="17">
    <location>
        <begin position="219"/>
        <end position="358"/>
    </location>
</feature>
<evidence type="ECO:0000256" key="12">
    <source>
        <dbReference type="ARBA" id="ARBA00023136"/>
    </source>
</evidence>
<dbReference type="InterPro" id="IPR005936">
    <property type="entry name" value="FtsH"/>
</dbReference>
<dbReference type="Pfam" id="PF01434">
    <property type="entry name" value="Peptidase_M41"/>
    <property type="match status" value="1"/>
</dbReference>
<feature type="binding site" evidence="14">
    <location>
        <position position="449"/>
    </location>
    <ligand>
        <name>Zn(2+)</name>
        <dbReference type="ChEBI" id="CHEBI:29105"/>
        <note>catalytic</note>
    </ligand>
</feature>
<keyword evidence="12 14" id="KW-0472">Membrane</keyword>
<evidence type="ECO:0000256" key="14">
    <source>
        <dbReference type="HAMAP-Rule" id="MF_01458"/>
    </source>
</evidence>
<dbReference type="GO" id="GO:0008270">
    <property type="term" value="F:zinc ion binding"/>
    <property type="evidence" value="ECO:0007669"/>
    <property type="project" value="UniProtKB-UniRule"/>
</dbReference>
<dbReference type="Pfam" id="PF00004">
    <property type="entry name" value="AAA"/>
    <property type="match status" value="1"/>
</dbReference>
<keyword evidence="21" id="KW-1185">Reference proteome</keyword>
<dbReference type="Proteomes" id="UP000014157">
    <property type="component" value="Unassembled WGS sequence"/>
</dbReference>
<dbReference type="InterPro" id="IPR003959">
    <property type="entry name" value="ATPase_AAA_core"/>
</dbReference>
<dbReference type="InterPro" id="IPR000642">
    <property type="entry name" value="Peptidase_M41"/>
</dbReference>
<dbReference type="InterPro" id="IPR011546">
    <property type="entry name" value="Pept_M41_FtsH_extracell"/>
</dbReference>
<feature type="binding site" evidence="14">
    <location>
        <position position="525"/>
    </location>
    <ligand>
        <name>Zn(2+)</name>
        <dbReference type="ChEBI" id="CHEBI:29105"/>
        <note>catalytic</note>
    </ligand>
</feature>
<dbReference type="HOGENOM" id="CLU_000688_16_2_9"/>
<keyword evidence="10 14" id="KW-1133">Transmembrane helix</keyword>
<feature type="active site" evidence="14">
    <location>
        <position position="450"/>
    </location>
</feature>
<dbReference type="Gene3D" id="3.40.50.300">
    <property type="entry name" value="P-loop containing nucleotide triphosphate hydrolases"/>
    <property type="match status" value="1"/>
</dbReference>
<feature type="transmembrane region" description="Helical" evidence="14">
    <location>
        <begin position="131"/>
        <end position="150"/>
    </location>
</feature>
<reference evidence="19 21" key="2">
    <citation type="submission" date="2013-03" db="EMBL/GenBank/DDBJ databases">
        <title>The Genome Sequence of Enterococcus moraviensis BAA-383 (PacBio/Illumina hybrid assembly).</title>
        <authorList>
            <consortium name="The Broad Institute Genomics Platform"/>
            <consortium name="The Broad Institute Genome Sequencing Center for Infectious Disease"/>
            <person name="Earl A."/>
            <person name="Russ C."/>
            <person name="Gilmore M."/>
            <person name="Surin D."/>
            <person name="Walker B."/>
            <person name="Young S."/>
            <person name="Zeng Q."/>
            <person name="Gargeya S."/>
            <person name="Fitzgerald M."/>
            <person name="Haas B."/>
            <person name="Abouelleil A."/>
            <person name="Allen A.W."/>
            <person name="Alvarado L."/>
            <person name="Arachchi H.M."/>
            <person name="Berlin A.M."/>
            <person name="Chapman S.B."/>
            <person name="Gainer-Dewar J."/>
            <person name="Goldberg J."/>
            <person name="Griggs A."/>
            <person name="Gujja S."/>
            <person name="Hansen M."/>
            <person name="Howarth C."/>
            <person name="Imamovic A."/>
            <person name="Ireland A."/>
            <person name="Larimer J."/>
            <person name="McCowan C."/>
            <person name="Murphy C."/>
            <person name="Pearson M."/>
            <person name="Poon T.W."/>
            <person name="Priest M."/>
            <person name="Roberts A."/>
            <person name="Saif S."/>
            <person name="Shea T."/>
            <person name="Sisk P."/>
            <person name="Sykes S."/>
            <person name="Wortman J."/>
            <person name="Nusbaum C."/>
            <person name="Birren B."/>
        </authorList>
    </citation>
    <scope>NUCLEOTIDE SEQUENCE [LARGE SCALE GENOMIC DNA]</scope>
    <source>
        <strain evidence="19 21">ATCC BAA-383</strain>
    </source>
</reference>
<evidence type="ECO:0000313" key="18">
    <source>
        <dbReference type="EMBL" id="EOI07033.1"/>
    </source>
</evidence>
<reference evidence="18 20" key="1">
    <citation type="submission" date="2013-02" db="EMBL/GenBank/DDBJ databases">
        <title>The Genome Sequence of Enterococcus moraviensis BAA-383.</title>
        <authorList>
            <consortium name="The Broad Institute Genome Sequencing Platform"/>
            <consortium name="The Broad Institute Genome Sequencing Center for Infectious Disease"/>
            <person name="Earl A.M."/>
            <person name="Gilmore M.S."/>
            <person name="Lebreton F."/>
            <person name="Walker B."/>
            <person name="Young S.K."/>
            <person name="Zeng Q."/>
            <person name="Gargeya S."/>
            <person name="Fitzgerald M."/>
            <person name="Haas B."/>
            <person name="Abouelleil A."/>
            <person name="Alvarado L."/>
            <person name="Arachchi H.M."/>
            <person name="Berlin A.M."/>
            <person name="Chapman S.B."/>
            <person name="Dewar J."/>
            <person name="Goldberg J."/>
            <person name="Griggs A."/>
            <person name="Gujja S."/>
            <person name="Hansen M."/>
            <person name="Howarth C."/>
            <person name="Imamovic A."/>
            <person name="Larimer J."/>
            <person name="McCowan C."/>
            <person name="Murphy C."/>
            <person name="Neiman D."/>
            <person name="Pearson M."/>
            <person name="Priest M."/>
            <person name="Roberts A."/>
            <person name="Saif S."/>
            <person name="Shea T."/>
            <person name="Sisk P."/>
            <person name="Sykes S."/>
            <person name="Wortman J."/>
            <person name="Nusbaum C."/>
            <person name="Birren B."/>
        </authorList>
    </citation>
    <scope>NUCLEOTIDE SEQUENCE [LARGE SCALE GENOMIC DNA]</scope>
    <source>
        <strain evidence="18 20">ATCC BAA-383</strain>
    </source>
</reference>
<evidence type="ECO:0000256" key="10">
    <source>
        <dbReference type="ARBA" id="ARBA00022989"/>
    </source>
</evidence>
<dbReference type="SUPFAM" id="SSF140990">
    <property type="entry name" value="FtsH protease domain-like"/>
    <property type="match status" value="1"/>
</dbReference>
<dbReference type="FunFam" id="1.10.8.60:FF:000001">
    <property type="entry name" value="ATP-dependent zinc metalloprotease FtsH"/>
    <property type="match status" value="1"/>
</dbReference>
<feature type="transmembrane region" description="Helical" evidence="14">
    <location>
        <begin position="12"/>
        <end position="29"/>
    </location>
</feature>
<dbReference type="EMBL" id="ASWB01000004">
    <property type="protein sequence ID" value="EOT65375.1"/>
    <property type="molecule type" value="Genomic_DNA"/>
</dbReference>
<proteinExistence type="inferred from homology"/>
<dbReference type="AlphaFoldDB" id="R2TIR7"/>
<dbReference type="GO" id="GO:0006508">
    <property type="term" value="P:proteolysis"/>
    <property type="evidence" value="ECO:0007669"/>
    <property type="project" value="UniProtKB-KW"/>
</dbReference>
<evidence type="ECO:0000256" key="7">
    <source>
        <dbReference type="ARBA" id="ARBA00022801"/>
    </source>
</evidence>
<evidence type="ECO:0000313" key="19">
    <source>
        <dbReference type="EMBL" id="EOT65375.1"/>
    </source>
</evidence>
<name>R2TIR7_9ENTE</name>
<keyword evidence="11 14" id="KW-0482">Metalloprotease</keyword>
<organism evidence="18 20">
    <name type="scientific">Enterococcus moraviensis ATCC BAA-383</name>
    <dbReference type="NCBI Taxonomy" id="1158609"/>
    <lineage>
        <taxon>Bacteria</taxon>
        <taxon>Bacillati</taxon>
        <taxon>Bacillota</taxon>
        <taxon>Bacilli</taxon>
        <taxon>Lactobacillales</taxon>
        <taxon>Enterococcaceae</taxon>
        <taxon>Enterococcus</taxon>
    </lineage>
</organism>
<evidence type="ECO:0000256" key="1">
    <source>
        <dbReference type="ARBA" id="ARBA00004370"/>
    </source>
</evidence>
<dbReference type="HAMAP" id="MF_01458">
    <property type="entry name" value="FtsH"/>
    <property type="match status" value="1"/>
</dbReference>
<keyword evidence="7 14" id="KW-0378">Hydrolase</keyword>
<dbReference type="OrthoDB" id="9809379at2"/>
<sequence>MNKKNSGMKNGLYYVLLILAMVMVVYFIFGNNNPQSPDIEYSTFSTQLEEGKVKELTIQPTNGVYKITGQYKEKQEIKNTGGLSLWGSTEVSTKAFTTMVLPSDITLSGIQDMAKDNNVKLTVKEQSTSGAWLSILFSFLPIVLFIFLFYMMMGQQGGGGGGGGRVMNFGKSKAKEADKKANRVRFSDVAGAEEEKQELVEVVEFLKDPRRFVELGARIPAGVLLEGPPGTGKTLLAKAVAGEAGVPFYSISGSDFVEMFVGVGASRVRDLFETAKKNAPAIIFIDEIDAVGRQRGAGMGGGHDEREQTLNQLLVEMDGFDGNEGVIVVAATNRSDVLDPALLRPGRFDRQILVGRPDVKGREAILKVHARNKPLADDVDLKVVAQQTPGFAGADLENVLNEAALVAARRNKKKIDASDVDEAEDRVIAGPAKRDRVINKKEREMVAYHEAGHTIVGLVLSRARIVHKVTIIPRGRAGGYMIALPKEDQFLMTKEDMFEQIVGLLGGRTAEEIIFDVQSTGASNDFEQATGIARSMVTEYGMSDKLGPVQYEGNHQVFVGRDYGQTKAYSEQVAFEIDQEVRRILMEAHDKAREIIETHRAQHKLIAEKLLEYETLDARSIKSLFEEGVMPQDVIDSQFPSEKAQTFEEAKRALEEKDAQKQVEEKQDFEEAKQELNNEAEEVKADSEKTEEKVQSEDERKNDSEYDRNNFDDRYK</sequence>
<comment type="subunit">
    <text evidence="14">Homohexamer.</text>
</comment>
<dbReference type="PATRIC" id="fig|1158609.3.peg.360"/>
<dbReference type="NCBIfam" id="TIGR01241">
    <property type="entry name" value="FtsH_fam"/>
    <property type="match status" value="1"/>
</dbReference>
<dbReference type="GO" id="GO:0051301">
    <property type="term" value="P:cell division"/>
    <property type="evidence" value="ECO:0007669"/>
    <property type="project" value="UniProtKB-KW"/>
</dbReference>
<feature type="compositionally biased region" description="Basic and acidic residues" evidence="16">
    <location>
        <begin position="645"/>
        <end position="716"/>
    </location>
</feature>
<keyword evidence="4 14" id="KW-0812">Transmembrane</keyword>
<dbReference type="PANTHER" id="PTHR23076">
    <property type="entry name" value="METALLOPROTEASE M41 FTSH"/>
    <property type="match status" value="1"/>
</dbReference>
<dbReference type="Proteomes" id="UP000013781">
    <property type="component" value="Unassembled WGS sequence"/>
</dbReference>
<dbReference type="Pfam" id="PF17862">
    <property type="entry name" value="AAA_lid_3"/>
    <property type="match status" value="1"/>
</dbReference>
<comment type="function">
    <text evidence="14">Acts as a processive, ATP-dependent zinc metallopeptidase for both cytoplasmic and membrane proteins. Plays a role in the quality control of integral membrane proteins.</text>
</comment>
<evidence type="ECO:0000256" key="6">
    <source>
        <dbReference type="ARBA" id="ARBA00022741"/>
    </source>
</evidence>
<dbReference type="PROSITE" id="PS00674">
    <property type="entry name" value="AAA"/>
    <property type="match status" value="1"/>
</dbReference>
<keyword evidence="9 14" id="KW-0067">ATP-binding</keyword>
<evidence type="ECO:0000256" key="5">
    <source>
        <dbReference type="ARBA" id="ARBA00022723"/>
    </source>
</evidence>
<comment type="similarity">
    <text evidence="13 14">In the central section; belongs to the AAA ATPase family.</text>
</comment>
<dbReference type="InterPro" id="IPR041569">
    <property type="entry name" value="AAA_lid_3"/>
</dbReference>
<evidence type="ECO:0000256" key="3">
    <source>
        <dbReference type="ARBA" id="ARBA00022670"/>
    </source>
</evidence>
<gene>
    <name evidence="14" type="primary">ftsH</name>
    <name evidence="19" type="ORF">I586_03109</name>
    <name evidence="18" type="ORF">UAY_00375</name>
</gene>
<dbReference type="InterPro" id="IPR037219">
    <property type="entry name" value="Peptidase_M41-like"/>
</dbReference>
<dbReference type="EMBL" id="AJAS01000002">
    <property type="protein sequence ID" value="EOI07033.1"/>
    <property type="molecule type" value="Genomic_DNA"/>
</dbReference>
<keyword evidence="8 14" id="KW-0862">Zinc</keyword>
<accession>R2TIR7</accession>
<evidence type="ECO:0000256" key="8">
    <source>
        <dbReference type="ARBA" id="ARBA00022833"/>
    </source>
</evidence>
<dbReference type="Pfam" id="PF06480">
    <property type="entry name" value="FtsH_ext"/>
    <property type="match status" value="1"/>
</dbReference>
<dbReference type="EC" id="3.4.24.-" evidence="14"/>
<dbReference type="InterPro" id="IPR027417">
    <property type="entry name" value="P-loop_NTPase"/>
</dbReference>
<keyword evidence="19" id="KW-0132">Cell division</keyword>
<dbReference type="Gene3D" id="1.10.8.60">
    <property type="match status" value="1"/>
</dbReference>
<dbReference type="InterPro" id="IPR003593">
    <property type="entry name" value="AAA+_ATPase"/>
</dbReference>
<dbReference type="eggNOG" id="COG0465">
    <property type="taxonomic scope" value="Bacteria"/>
</dbReference>
<feature type="binding site" evidence="14">
    <location>
        <begin position="227"/>
        <end position="234"/>
    </location>
    <ligand>
        <name>ATP</name>
        <dbReference type="ChEBI" id="CHEBI:30616"/>
    </ligand>
</feature>
<comment type="similarity">
    <text evidence="15">Belongs to the AAA ATPase family.</text>
</comment>
<dbReference type="Gene3D" id="1.20.58.760">
    <property type="entry name" value="Peptidase M41"/>
    <property type="match status" value="1"/>
</dbReference>
<keyword evidence="6 14" id="KW-0547">Nucleotide-binding</keyword>
<evidence type="ECO:0000259" key="17">
    <source>
        <dbReference type="SMART" id="SM00382"/>
    </source>
</evidence>
<feature type="region of interest" description="Disordered" evidence="16">
    <location>
        <begin position="636"/>
        <end position="716"/>
    </location>
</feature>
<dbReference type="STRING" id="155617.RV09_GL003207"/>
<dbReference type="RefSeq" id="WP_010763798.1">
    <property type="nucleotide sequence ID" value="NZ_ASWB01000004.1"/>
</dbReference>
<dbReference type="GO" id="GO:0005524">
    <property type="term" value="F:ATP binding"/>
    <property type="evidence" value="ECO:0007669"/>
    <property type="project" value="UniProtKB-UniRule"/>
</dbReference>
<keyword evidence="19" id="KW-0131">Cell cycle</keyword>
<keyword evidence="5 14" id="KW-0479">Metal-binding</keyword>
<dbReference type="GO" id="GO:0030163">
    <property type="term" value="P:protein catabolic process"/>
    <property type="evidence" value="ECO:0007669"/>
    <property type="project" value="UniProtKB-UniRule"/>
</dbReference>
<dbReference type="GO" id="GO:0016887">
    <property type="term" value="F:ATP hydrolysis activity"/>
    <property type="evidence" value="ECO:0007669"/>
    <property type="project" value="UniProtKB-UniRule"/>
</dbReference>
<evidence type="ECO:0000256" key="2">
    <source>
        <dbReference type="ARBA" id="ARBA00010044"/>
    </source>
</evidence>
<dbReference type="CDD" id="cd19501">
    <property type="entry name" value="RecA-like_FtsH"/>
    <property type="match status" value="1"/>
</dbReference>
<dbReference type="GO" id="GO:0005886">
    <property type="term" value="C:plasma membrane"/>
    <property type="evidence" value="ECO:0007669"/>
    <property type="project" value="UniProtKB-SubCell"/>
</dbReference>
<dbReference type="InterPro" id="IPR003960">
    <property type="entry name" value="ATPase_AAA_CS"/>
</dbReference>
<evidence type="ECO:0000256" key="13">
    <source>
        <dbReference type="ARBA" id="ARBA00061570"/>
    </source>
</evidence>
<keyword evidence="14" id="KW-1003">Cell membrane</keyword>
<comment type="similarity">
    <text evidence="2 14">In the C-terminal section; belongs to the peptidase M41 family.</text>
</comment>
<evidence type="ECO:0000256" key="11">
    <source>
        <dbReference type="ARBA" id="ARBA00023049"/>
    </source>
</evidence>
<evidence type="ECO:0000256" key="15">
    <source>
        <dbReference type="RuleBase" id="RU003651"/>
    </source>
</evidence>
<dbReference type="SMART" id="SM00382">
    <property type="entry name" value="AAA"/>
    <property type="match status" value="1"/>
</dbReference>
<comment type="caution">
    <text evidence="18">The sequence shown here is derived from an EMBL/GenBank/DDBJ whole genome shotgun (WGS) entry which is preliminary data.</text>
</comment>
<dbReference type="GO" id="GO:0004222">
    <property type="term" value="F:metalloendopeptidase activity"/>
    <property type="evidence" value="ECO:0007669"/>
    <property type="project" value="InterPro"/>
</dbReference>
<evidence type="ECO:0000313" key="20">
    <source>
        <dbReference type="Proteomes" id="UP000013781"/>
    </source>
</evidence>
<dbReference type="PANTHER" id="PTHR23076:SF113">
    <property type="entry name" value="ATP-DEPENDENT ZINC METALLOPROTEASE FTSH 1, CHLOROPLASTIC-RELATED"/>
    <property type="match status" value="1"/>
</dbReference>
<dbReference type="MEROPS" id="M41.009"/>
<evidence type="ECO:0000256" key="16">
    <source>
        <dbReference type="SAM" id="MobiDB-lite"/>
    </source>
</evidence>
<evidence type="ECO:0000256" key="9">
    <source>
        <dbReference type="ARBA" id="ARBA00022840"/>
    </source>
</evidence>
<dbReference type="GO" id="GO:0004176">
    <property type="term" value="F:ATP-dependent peptidase activity"/>
    <property type="evidence" value="ECO:0007669"/>
    <property type="project" value="InterPro"/>
</dbReference>
<keyword evidence="3 14" id="KW-0645">Protease</keyword>
<dbReference type="Gene3D" id="3.30.720.210">
    <property type="match status" value="1"/>
</dbReference>
<feature type="binding site" evidence="14">
    <location>
        <position position="453"/>
    </location>
    <ligand>
        <name>Zn(2+)</name>
        <dbReference type="ChEBI" id="CHEBI:29105"/>
        <note>catalytic</note>
    </ligand>
</feature>
<dbReference type="SUPFAM" id="SSF52540">
    <property type="entry name" value="P-loop containing nucleoside triphosphate hydrolases"/>
    <property type="match status" value="1"/>
</dbReference>
<comment type="cofactor">
    <cofactor evidence="14">
        <name>Zn(2+)</name>
        <dbReference type="ChEBI" id="CHEBI:29105"/>
    </cofactor>
    <text evidence="14">Binds 1 zinc ion per subunit.</text>
</comment>
<comment type="subcellular location">
    <subcellularLocation>
        <location evidence="14">Cell membrane</location>
        <topology evidence="14">Multi-pass membrane protein</topology>
        <orientation evidence="14">Cytoplasmic side</orientation>
    </subcellularLocation>
    <subcellularLocation>
        <location evidence="1">Membrane</location>
    </subcellularLocation>
</comment>
<evidence type="ECO:0000256" key="4">
    <source>
        <dbReference type="ARBA" id="ARBA00022692"/>
    </source>
</evidence>
<protein>
    <recommendedName>
        <fullName evidence="14">ATP-dependent zinc metalloprotease FtsH</fullName>
        <ecNumber evidence="14">3.4.24.-</ecNumber>
    </recommendedName>
</protein>